<name>A0A4Y2H272_ARAVE</name>
<dbReference type="Proteomes" id="UP000499080">
    <property type="component" value="Unassembled WGS sequence"/>
</dbReference>
<proteinExistence type="predicted"/>
<feature type="compositionally biased region" description="Basic residues" evidence="1">
    <location>
        <begin position="1"/>
        <end position="10"/>
    </location>
</feature>
<evidence type="ECO:0000313" key="2">
    <source>
        <dbReference type="EMBL" id="GBM59195.1"/>
    </source>
</evidence>
<dbReference type="AlphaFoldDB" id="A0A4Y2H272"/>
<feature type="non-terminal residue" evidence="2">
    <location>
        <position position="42"/>
    </location>
</feature>
<evidence type="ECO:0000256" key="1">
    <source>
        <dbReference type="SAM" id="MobiDB-lite"/>
    </source>
</evidence>
<feature type="region of interest" description="Disordered" evidence="1">
    <location>
        <begin position="1"/>
        <end position="27"/>
    </location>
</feature>
<dbReference type="EMBL" id="BGPR01101298">
    <property type="protein sequence ID" value="GBM59195.1"/>
    <property type="molecule type" value="Genomic_DNA"/>
</dbReference>
<comment type="caution">
    <text evidence="2">The sequence shown here is derived from an EMBL/GenBank/DDBJ whole genome shotgun (WGS) entry which is preliminary data.</text>
</comment>
<sequence>MSRLRGRKVPSSKPDSTEDPPCNGPVADKSYVVAQVKIWIRS</sequence>
<keyword evidence="3" id="KW-1185">Reference proteome</keyword>
<gene>
    <name evidence="2" type="ORF">AVEN_155788_1</name>
</gene>
<protein>
    <submittedName>
        <fullName evidence="2">Uncharacterized protein</fullName>
    </submittedName>
</protein>
<evidence type="ECO:0000313" key="3">
    <source>
        <dbReference type="Proteomes" id="UP000499080"/>
    </source>
</evidence>
<reference evidence="2 3" key="1">
    <citation type="journal article" date="2019" name="Sci. Rep.">
        <title>Orb-weaving spider Araneus ventricosus genome elucidates the spidroin gene catalogue.</title>
        <authorList>
            <person name="Kono N."/>
            <person name="Nakamura H."/>
            <person name="Ohtoshi R."/>
            <person name="Moran D.A.P."/>
            <person name="Shinohara A."/>
            <person name="Yoshida Y."/>
            <person name="Fujiwara M."/>
            <person name="Mori M."/>
            <person name="Tomita M."/>
            <person name="Arakawa K."/>
        </authorList>
    </citation>
    <scope>NUCLEOTIDE SEQUENCE [LARGE SCALE GENOMIC DNA]</scope>
</reference>
<organism evidence="2 3">
    <name type="scientific">Araneus ventricosus</name>
    <name type="common">Orbweaver spider</name>
    <name type="synonym">Epeira ventricosa</name>
    <dbReference type="NCBI Taxonomy" id="182803"/>
    <lineage>
        <taxon>Eukaryota</taxon>
        <taxon>Metazoa</taxon>
        <taxon>Ecdysozoa</taxon>
        <taxon>Arthropoda</taxon>
        <taxon>Chelicerata</taxon>
        <taxon>Arachnida</taxon>
        <taxon>Araneae</taxon>
        <taxon>Araneomorphae</taxon>
        <taxon>Entelegynae</taxon>
        <taxon>Araneoidea</taxon>
        <taxon>Araneidae</taxon>
        <taxon>Araneus</taxon>
    </lineage>
</organism>
<accession>A0A4Y2H272</accession>